<dbReference type="PANTHER" id="PTHR34846:SF11">
    <property type="entry name" value="4-CARBOXYMUCONOLACTONE DECARBOXYLASE FAMILY PROTEIN (AFU_ORTHOLOGUE AFUA_6G11590)"/>
    <property type="match status" value="1"/>
</dbReference>
<reference evidence="3" key="1">
    <citation type="submission" date="2017-10" db="EMBL/GenBank/DDBJ databases">
        <title>Comparative genomics in systemic dimorphic fungi from Ajellomycetaceae.</title>
        <authorList>
            <person name="Munoz J.F."/>
            <person name="Mcewen J.G."/>
            <person name="Clay O.K."/>
            <person name="Cuomo C.A."/>
        </authorList>
    </citation>
    <scope>NUCLEOTIDE SEQUENCE [LARGE SCALE GENOMIC DNA]</scope>
    <source>
        <strain evidence="3">UAMH5409</strain>
    </source>
</reference>
<dbReference type="Proteomes" id="UP000223968">
    <property type="component" value="Unassembled WGS sequence"/>
</dbReference>
<evidence type="ECO:0000256" key="1">
    <source>
        <dbReference type="SAM" id="MobiDB-lite"/>
    </source>
</evidence>
<proteinExistence type="predicted"/>
<protein>
    <recommendedName>
        <fullName evidence="2">Carboxymuconolactone decarboxylase-like domain-containing protein</fullName>
    </recommendedName>
</protein>
<dbReference type="Gene3D" id="1.20.1290.10">
    <property type="entry name" value="AhpD-like"/>
    <property type="match status" value="1"/>
</dbReference>
<dbReference type="STRING" id="1447875.A0A2B7XT79"/>
<evidence type="ECO:0000259" key="2">
    <source>
        <dbReference type="Pfam" id="PF02627"/>
    </source>
</evidence>
<accession>A0A2B7XT79</accession>
<sequence length="191" mass="21044">MSRFPPIPPDQLTPEQKKGHDEMDYLAQKTFGSTFTMKNNEGALIGPFAPLLYTPSLASPWLDLSHKVIICPLLTPRERELACFAVLSRTKTAYTIYAHTSIAERLGLTATQISDALSGIVPTDLNERESVTYKFALQLVEMRGPMEAEKFEAAKAVLGREEVAAVMHTVGSFLYSSVLMNAADVPVPEKQ</sequence>
<gene>
    <name evidence="3" type="ORF">AJ79_04558</name>
</gene>
<dbReference type="PANTHER" id="PTHR34846">
    <property type="entry name" value="4-CARBOXYMUCONOLACTONE DECARBOXYLASE FAMILY PROTEIN (AFU_ORTHOLOGUE AFUA_6G11590)"/>
    <property type="match status" value="1"/>
</dbReference>
<dbReference type="GO" id="GO:0051920">
    <property type="term" value="F:peroxiredoxin activity"/>
    <property type="evidence" value="ECO:0007669"/>
    <property type="project" value="InterPro"/>
</dbReference>
<evidence type="ECO:0000313" key="4">
    <source>
        <dbReference type="Proteomes" id="UP000223968"/>
    </source>
</evidence>
<dbReference type="OrthoDB" id="2567457at2759"/>
<feature type="region of interest" description="Disordered" evidence="1">
    <location>
        <begin position="1"/>
        <end position="20"/>
    </location>
</feature>
<dbReference type="Pfam" id="PF02627">
    <property type="entry name" value="CMD"/>
    <property type="match status" value="1"/>
</dbReference>
<dbReference type="SUPFAM" id="SSF69118">
    <property type="entry name" value="AhpD-like"/>
    <property type="match status" value="1"/>
</dbReference>
<organism evidence="3 4">
    <name type="scientific">Helicocarpus griseus UAMH5409</name>
    <dbReference type="NCBI Taxonomy" id="1447875"/>
    <lineage>
        <taxon>Eukaryota</taxon>
        <taxon>Fungi</taxon>
        <taxon>Dikarya</taxon>
        <taxon>Ascomycota</taxon>
        <taxon>Pezizomycotina</taxon>
        <taxon>Eurotiomycetes</taxon>
        <taxon>Eurotiomycetidae</taxon>
        <taxon>Onygenales</taxon>
        <taxon>Ajellomycetaceae</taxon>
        <taxon>Helicocarpus</taxon>
    </lineage>
</organism>
<feature type="compositionally biased region" description="Pro residues" evidence="1">
    <location>
        <begin position="1"/>
        <end position="11"/>
    </location>
</feature>
<dbReference type="InterPro" id="IPR003779">
    <property type="entry name" value="CMD-like"/>
</dbReference>
<dbReference type="AlphaFoldDB" id="A0A2B7XT79"/>
<dbReference type="EMBL" id="PDNB01000065">
    <property type="protein sequence ID" value="PGH11971.1"/>
    <property type="molecule type" value="Genomic_DNA"/>
</dbReference>
<dbReference type="InterPro" id="IPR029032">
    <property type="entry name" value="AhpD-like"/>
</dbReference>
<name>A0A2B7XT79_9EURO</name>
<comment type="caution">
    <text evidence="3">The sequence shown here is derived from an EMBL/GenBank/DDBJ whole genome shotgun (WGS) entry which is preliminary data.</text>
</comment>
<feature type="domain" description="Carboxymuconolactone decarboxylase-like" evidence="2">
    <location>
        <begin position="57"/>
        <end position="132"/>
    </location>
</feature>
<evidence type="ECO:0000313" key="3">
    <source>
        <dbReference type="EMBL" id="PGH11971.1"/>
    </source>
</evidence>
<keyword evidence="4" id="KW-1185">Reference proteome</keyword>